<dbReference type="EC" id="5.6.2.3" evidence="11"/>
<keyword evidence="8 11" id="KW-0238">DNA-binding</keyword>
<proteinExistence type="inferred from homology"/>
<evidence type="ECO:0000313" key="14">
    <source>
        <dbReference type="EMBL" id="GLS90014.1"/>
    </source>
</evidence>
<evidence type="ECO:0000313" key="15">
    <source>
        <dbReference type="Proteomes" id="UP001157353"/>
    </source>
</evidence>
<keyword evidence="6 11" id="KW-0269">Exonuclease</keyword>
<evidence type="ECO:0000259" key="12">
    <source>
        <dbReference type="Pfam" id="PF13538"/>
    </source>
</evidence>
<evidence type="ECO:0000256" key="7">
    <source>
        <dbReference type="ARBA" id="ARBA00022840"/>
    </source>
</evidence>
<comment type="subunit">
    <text evidence="11">Heterotrimer of RecB, RecC and RecD. All subunits contribute to DNA-binding.</text>
</comment>
<evidence type="ECO:0000256" key="2">
    <source>
        <dbReference type="ARBA" id="ARBA00022741"/>
    </source>
</evidence>
<keyword evidence="3 11" id="KW-0227">DNA damage</keyword>
<accession>A0ABQ6DXZ8</accession>
<dbReference type="InterPro" id="IPR041851">
    <property type="entry name" value="RecD_N_sf"/>
</dbReference>
<dbReference type="RefSeq" id="WP_284203138.1">
    <property type="nucleotide sequence ID" value="NZ_BSPQ01000002.1"/>
</dbReference>
<dbReference type="EMBL" id="BSPQ01000002">
    <property type="protein sequence ID" value="GLS90014.1"/>
    <property type="molecule type" value="Genomic_DNA"/>
</dbReference>
<evidence type="ECO:0000256" key="3">
    <source>
        <dbReference type="ARBA" id="ARBA00022763"/>
    </source>
</evidence>
<evidence type="ECO:0000256" key="5">
    <source>
        <dbReference type="ARBA" id="ARBA00022806"/>
    </source>
</evidence>
<dbReference type="CDD" id="cd18809">
    <property type="entry name" value="SF1_C_RecD"/>
    <property type="match status" value="1"/>
</dbReference>
<dbReference type="InterPro" id="IPR050534">
    <property type="entry name" value="Coronavir_polyprotein_1ab"/>
</dbReference>
<dbReference type="InterPro" id="IPR049550">
    <property type="entry name" value="RecD_N"/>
</dbReference>
<evidence type="ECO:0000256" key="1">
    <source>
        <dbReference type="ARBA" id="ARBA00022722"/>
    </source>
</evidence>
<organism evidence="14 15">
    <name type="scientific">Psychromonas marina</name>
    <dbReference type="NCBI Taxonomy" id="88364"/>
    <lineage>
        <taxon>Bacteria</taxon>
        <taxon>Pseudomonadati</taxon>
        <taxon>Pseudomonadota</taxon>
        <taxon>Gammaproteobacteria</taxon>
        <taxon>Alteromonadales</taxon>
        <taxon>Psychromonadaceae</taxon>
        <taxon>Psychromonas</taxon>
    </lineage>
</organism>
<comment type="miscellaneous">
    <text evidence="11">In the RecBCD complex, RecB has a slow 3'-5' helicase, an exonuclease activity and loads RecA onto ssDNA, RecD has a fast 5'-3' helicase activity, while RecC stimulates the ATPase and processivity of the RecB helicase and contributes to recognition of the Chi site.</text>
</comment>
<dbReference type="Proteomes" id="UP001157353">
    <property type="component" value="Unassembled WGS sequence"/>
</dbReference>
<dbReference type="Pfam" id="PF13245">
    <property type="entry name" value="AAA_19"/>
    <property type="match status" value="1"/>
</dbReference>
<keyword evidence="5 11" id="KW-0347">Helicase</keyword>
<comment type="caution">
    <text evidence="14">The sequence shown here is derived from an EMBL/GenBank/DDBJ whole genome shotgun (WGS) entry which is preliminary data.</text>
</comment>
<evidence type="ECO:0000256" key="10">
    <source>
        <dbReference type="ARBA" id="ARBA00023235"/>
    </source>
</evidence>
<keyword evidence="4 11" id="KW-0378">Hydrolase</keyword>
<feature type="binding site" evidence="11">
    <location>
        <begin position="251"/>
        <end position="258"/>
    </location>
    <ligand>
        <name>ATP</name>
        <dbReference type="ChEBI" id="CHEBI:30616"/>
    </ligand>
</feature>
<gene>
    <name evidence="11 14" type="primary">recD</name>
    <name evidence="14" type="ORF">GCM10007916_10810</name>
</gene>
<comment type="similarity">
    <text evidence="11">Belongs to the RecD family.</text>
</comment>
<dbReference type="HAMAP" id="MF_01487">
    <property type="entry name" value="RecD"/>
    <property type="match status" value="1"/>
</dbReference>
<evidence type="ECO:0000256" key="11">
    <source>
        <dbReference type="HAMAP-Rule" id="MF_01487"/>
    </source>
</evidence>
<dbReference type="Gene3D" id="1.10.10.1020">
    <property type="entry name" value="RecBCD complex, subunit RecD, N-terminal domain"/>
    <property type="match status" value="1"/>
</dbReference>
<evidence type="ECO:0000256" key="9">
    <source>
        <dbReference type="ARBA" id="ARBA00023204"/>
    </source>
</evidence>
<keyword evidence="9 11" id="KW-0234">DNA repair</keyword>
<comment type="catalytic activity">
    <reaction evidence="11">
        <text>ATP + H2O = ADP + phosphate + H(+)</text>
        <dbReference type="Rhea" id="RHEA:13065"/>
        <dbReference type="ChEBI" id="CHEBI:15377"/>
        <dbReference type="ChEBI" id="CHEBI:15378"/>
        <dbReference type="ChEBI" id="CHEBI:30616"/>
        <dbReference type="ChEBI" id="CHEBI:43474"/>
        <dbReference type="ChEBI" id="CHEBI:456216"/>
        <dbReference type="EC" id="5.6.2.3"/>
    </reaction>
</comment>
<dbReference type="PANTHER" id="PTHR43788">
    <property type="entry name" value="DNA2/NAM7 HELICASE FAMILY MEMBER"/>
    <property type="match status" value="1"/>
</dbReference>
<feature type="domain" description="UvrD-like helicase C-terminal" evidence="12">
    <location>
        <begin position="622"/>
        <end position="668"/>
    </location>
</feature>
<keyword evidence="7 11" id="KW-0067">ATP-binding</keyword>
<dbReference type="InterPro" id="IPR027785">
    <property type="entry name" value="UvrD-like_helicase_C"/>
</dbReference>
<dbReference type="SUPFAM" id="SSF52540">
    <property type="entry name" value="P-loop containing nucleoside triphosphate hydrolases"/>
    <property type="match status" value="1"/>
</dbReference>
<feature type="domain" description="RecBCD enzyme subunit RecD N-terminal" evidence="13">
    <location>
        <begin position="21"/>
        <end position="130"/>
    </location>
</feature>
<dbReference type="PANTHER" id="PTHR43788:SF6">
    <property type="entry name" value="DNA HELICASE B"/>
    <property type="match status" value="1"/>
</dbReference>
<keyword evidence="2 11" id="KW-0547">Nucleotide-binding</keyword>
<dbReference type="CDD" id="cd17933">
    <property type="entry name" value="DEXSc_RecD-like"/>
    <property type="match status" value="1"/>
</dbReference>
<keyword evidence="1 11" id="KW-0540">Nuclease</keyword>
<comment type="function">
    <text evidence="11">A helicase/nuclease that prepares dsDNA breaks (DSB) for recombinational DNA repair. Binds to DSBs and unwinds DNA via a highly rapid and processive ATP-dependent bidirectional helicase activity. Unwinds dsDNA until it encounters a Chi (crossover hotspot instigator) sequence from the 3' direction. Cuts ssDNA a few nucleotides 3' to the Chi site. The properties and activities of the enzyme are changed at Chi. The Chi-altered holoenzyme produces a long 3'-ssDNA overhang and facilitates RecA-binding to the ssDNA for homologous DNA recombination and repair. Holoenzyme degrades any linearized DNA that is unable to undergo homologous recombination. In the holoenzyme this subunit has ssDNA-dependent ATPase and 5'-3' helicase activity. When added to pre-assembled RecBC greatly stimulates nuclease activity and augments holoenzyme processivity. Negatively regulates the RecA-loading ability of RecBCD.</text>
</comment>
<evidence type="ECO:0000259" key="13">
    <source>
        <dbReference type="Pfam" id="PF21185"/>
    </source>
</evidence>
<keyword evidence="10 11" id="KW-0413">Isomerase</keyword>
<protein>
    <recommendedName>
        <fullName evidence="11">RecBCD enzyme subunit RecD</fullName>
        <ecNumber evidence="11">5.6.2.3</ecNumber>
    </recommendedName>
    <alternativeName>
        <fullName evidence="11">DNA 5'-3' helicase subunit RecD</fullName>
    </alternativeName>
    <alternativeName>
        <fullName evidence="11">Exonuclease V subunit RecD</fullName>
        <shortName evidence="11">ExoV subunit RecD</shortName>
    </alternativeName>
    <alternativeName>
        <fullName evidence="11">Helicase/nuclease RecBCD subunit RecD</fullName>
    </alternativeName>
</protein>
<sequence>MLANTMPNKSLLDELKSWTSLGLLRAIDYHFSEFISELGADNLTLLSAAFCSEYLGLGHICLPLEEITKQLNEKCIKTEVDLQDFCERYELSCLLQNSHEIHAQLSASNCVAIKDDDIRAPLSLEYDALYLRRYALYEQLIADKLLHQPQILITGDVKSELDKLFATNYNYIYNAWLDDKNQSLTLLCEKFLDVITPNELDWGAIEGCFQAAQSAQDLVQLDQIIPQSSRCDWQKVSAALALTSPRCVISGGPGTGKTTTVTKLLALLIQVREDLNIKMVAPTGKAAARLTESITNALHDLDVTQEIKDKIPTQASTIHRLLGVKVNSNHFRFNETKRLNLDLLLVDEASMVDLPLMAKLLMALPEHARLILLGDKDQLASVEAGAVLGDICAFINAGYSLQKAKQLVEITGFDSLLKQVNTHAGMADKLCLLRKSYRFDQYSGIGFLAAAINQGKASSKQVLALCEKFNDVSHYANNESSHGLLSEMIVKGYSDYLSSIKQINSDNRDLAKQLLKQFSQFKILCAIREGDWGVMGLNQRAETVLNQAGLIELGANRDQLANSWYVGRPVMITQNNYHLGLYNGDIGLCLLDESNQLRVYFQMADGEIYDFQPSRLPSHETVYAMTVHKSQGSEFDHTVLALPQNHVPVVTRELIYTGITRAKKQLTLFTDLALMARAVKDKTLRFSRLVERLKVEQ</sequence>
<dbReference type="Pfam" id="PF13538">
    <property type="entry name" value="UvrD_C_2"/>
    <property type="match status" value="1"/>
</dbReference>
<name>A0ABQ6DXZ8_9GAMM</name>
<dbReference type="NCBIfam" id="TIGR01447">
    <property type="entry name" value="recD"/>
    <property type="match status" value="1"/>
</dbReference>
<evidence type="ECO:0000256" key="4">
    <source>
        <dbReference type="ARBA" id="ARBA00022801"/>
    </source>
</evidence>
<reference evidence="15" key="1">
    <citation type="journal article" date="2019" name="Int. J. Syst. Evol. Microbiol.">
        <title>The Global Catalogue of Microorganisms (GCM) 10K type strain sequencing project: providing services to taxonomists for standard genome sequencing and annotation.</title>
        <authorList>
            <consortium name="The Broad Institute Genomics Platform"/>
            <consortium name="The Broad Institute Genome Sequencing Center for Infectious Disease"/>
            <person name="Wu L."/>
            <person name="Ma J."/>
        </authorList>
    </citation>
    <scope>NUCLEOTIDE SEQUENCE [LARGE SCALE GENOMIC DNA]</scope>
    <source>
        <strain evidence="15">NBRC 103166</strain>
    </source>
</reference>
<dbReference type="InterPro" id="IPR027417">
    <property type="entry name" value="P-loop_NTPase"/>
</dbReference>
<dbReference type="Gene3D" id="3.40.50.300">
    <property type="entry name" value="P-loop containing nucleotide triphosphate hydrolases"/>
    <property type="match status" value="3"/>
</dbReference>
<evidence type="ECO:0000256" key="8">
    <source>
        <dbReference type="ARBA" id="ARBA00023125"/>
    </source>
</evidence>
<keyword evidence="15" id="KW-1185">Reference proteome</keyword>
<dbReference type="Pfam" id="PF21185">
    <property type="entry name" value="RecD_N"/>
    <property type="match status" value="1"/>
</dbReference>
<evidence type="ECO:0000256" key="6">
    <source>
        <dbReference type="ARBA" id="ARBA00022839"/>
    </source>
</evidence>
<dbReference type="InterPro" id="IPR006344">
    <property type="entry name" value="RecD"/>
</dbReference>